<feature type="compositionally biased region" description="Basic and acidic residues" evidence="1">
    <location>
        <begin position="156"/>
        <end position="194"/>
    </location>
</feature>
<comment type="caution">
    <text evidence="2">The sequence shown here is derived from an EMBL/GenBank/DDBJ whole genome shotgun (WGS) entry which is preliminary data.</text>
</comment>
<accession>A0ABT2HAU7</accession>
<feature type="region of interest" description="Disordered" evidence="1">
    <location>
        <begin position="147"/>
        <end position="208"/>
    </location>
</feature>
<evidence type="ECO:0000313" key="2">
    <source>
        <dbReference type="EMBL" id="MCS5737027.1"/>
    </source>
</evidence>
<organism evidence="2 3">
    <name type="scientific">Herbiconiux daphne</name>
    <dbReference type="NCBI Taxonomy" id="2970914"/>
    <lineage>
        <taxon>Bacteria</taxon>
        <taxon>Bacillati</taxon>
        <taxon>Actinomycetota</taxon>
        <taxon>Actinomycetes</taxon>
        <taxon>Micrococcales</taxon>
        <taxon>Microbacteriaceae</taxon>
        <taxon>Herbiconiux</taxon>
    </lineage>
</organism>
<evidence type="ECO:0000256" key="1">
    <source>
        <dbReference type="SAM" id="MobiDB-lite"/>
    </source>
</evidence>
<dbReference type="EMBL" id="JANLCJ010000353">
    <property type="protein sequence ID" value="MCS5737027.1"/>
    <property type="molecule type" value="Genomic_DNA"/>
</dbReference>
<evidence type="ECO:0000313" key="3">
    <source>
        <dbReference type="Proteomes" id="UP001165586"/>
    </source>
</evidence>
<dbReference type="Proteomes" id="UP001165586">
    <property type="component" value="Unassembled WGS sequence"/>
</dbReference>
<reference evidence="2" key="1">
    <citation type="submission" date="2022-08" db="EMBL/GenBank/DDBJ databases">
        <authorList>
            <person name="Deng Y."/>
            <person name="Han X.-F."/>
            <person name="Zhang Y.-Q."/>
        </authorList>
    </citation>
    <scope>NUCLEOTIDE SEQUENCE</scope>
    <source>
        <strain evidence="2">CPCC 203386</strain>
    </source>
</reference>
<feature type="non-terminal residue" evidence="2">
    <location>
        <position position="233"/>
    </location>
</feature>
<sequence length="233" mass="26587">MDIPEYEYTSSDGSPLSPKSDAEKLEMMRRDIDTAIRNGDISGLPPEMQEYAAIWRDHFNVDKAGKLLDPESAYAAPGAQPIISDKLSDGTYLPAHYDRPAIWDVLETEFNGDREAMQNAMTDGDMESYLTDPTVRKRVDDMLQEEHLSDASQKARQKEVNTLEKQREKAQSKLDKLNEKKDSLGDPRDHRENMVQEALQKRGMGSPEEIQALVEEAVQKRLKRFKTDVNEDR</sequence>
<keyword evidence="3" id="KW-1185">Reference proteome</keyword>
<proteinExistence type="predicted"/>
<feature type="region of interest" description="Disordered" evidence="1">
    <location>
        <begin position="1"/>
        <end position="21"/>
    </location>
</feature>
<protein>
    <submittedName>
        <fullName evidence="2">Uncharacterized protein</fullName>
    </submittedName>
</protein>
<name>A0ABT2HAU7_9MICO</name>
<gene>
    <name evidence="2" type="ORF">N1032_25195</name>
</gene>